<feature type="region of interest" description="Disordered" evidence="2">
    <location>
        <begin position="46"/>
        <end position="70"/>
    </location>
</feature>
<name>W9ASP2_MYCCO</name>
<evidence type="ECO:0000313" key="4">
    <source>
        <dbReference type="EMBL" id="CDO11328.1"/>
    </source>
</evidence>
<reference evidence="3 5" key="1">
    <citation type="submission" date="2014-03" db="EMBL/GenBank/DDBJ databases">
        <title>Draft Genome Sequence of Mycobacterium cosmeticum DSM 44829.</title>
        <authorList>
            <person name="Croce O."/>
            <person name="Robert C."/>
            <person name="Raoult D."/>
            <person name="Drancourt M."/>
        </authorList>
    </citation>
    <scope>NUCLEOTIDE SEQUENCE [LARGE SCALE GENOMIC DNA]</scope>
    <source>
        <strain evidence="3 5">DSM 44829</strain>
    </source>
</reference>
<gene>
    <name evidence="3" type="ORF">BN977_03347</name>
    <name evidence="4" type="ORF">BN977_06169</name>
</gene>
<dbReference type="Proteomes" id="UP000028870">
    <property type="component" value="Unassembled WGS sequence"/>
</dbReference>
<dbReference type="EMBL" id="CCBB010000003">
    <property type="protein sequence ID" value="CDO11328.1"/>
    <property type="molecule type" value="Genomic_DNA"/>
</dbReference>
<evidence type="ECO:0000313" key="3">
    <source>
        <dbReference type="EMBL" id="CDO08528.1"/>
    </source>
</evidence>
<protein>
    <recommendedName>
        <fullName evidence="6">Transposase</fullName>
    </recommendedName>
</protein>
<organism evidence="3 5">
    <name type="scientific">Mycolicibacterium cosmeticum</name>
    <dbReference type="NCBI Taxonomy" id="258533"/>
    <lineage>
        <taxon>Bacteria</taxon>
        <taxon>Bacillati</taxon>
        <taxon>Actinomycetota</taxon>
        <taxon>Actinomycetes</taxon>
        <taxon>Mycobacteriales</taxon>
        <taxon>Mycobacteriaceae</taxon>
        <taxon>Mycolicibacterium</taxon>
    </lineage>
</organism>
<evidence type="ECO:0008006" key="6">
    <source>
        <dbReference type="Google" id="ProtNLM"/>
    </source>
</evidence>
<evidence type="ECO:0000313" key="5">
    <source>
        <dbReference type="Proteomes" id="UP000028870"/>
    </source>
</evidence>
<keyword evidence="5" id="KW-1185">Reference proteome</keyword>
<dbReference type="EMBL" id="CCBB010000002">
    <property type="protein sequence ID" value="CDO08528.1"/>
    <property type="molecule type" value="Genomic_DNA"/>
</dbReference>
<reference evidence="3 5" key="2">
    <citation type="submission" date="2014-03" db="EMBL/GenBank/DDBJ databases">
        <authorList>
            <person name="Urmite Genomes U."/>
        </authorList>
    </citation>
    <scope>NUCLEOTIDE SEQUENCE [LARGE SCALE GENOMIC DNA]</scope>
    <source>
        <strain evidence="3 5">DSM 44829</strain>
    </source>
</reference>
<comment type="caution">
    <text evidence="3">The sequence shown here is derived from an EMBL/GenBank/DDBJ whole genome shotgun (WGS) entry which is preliminary data.</text>
</comment>
<evidence type="ECO:0000256" key="2">
    <source>
        <dbReference type="SAM" id="MobiDB-lite"/>
    </source>
</evidence>
<feature type="coiled-coil region" evidence="1">
    <location>
        <begin position="9"/>
        <end position="36"/>
    </location>
</feature>
<accession>W9ASP2</accession>
<dbReference type="eggNOG" id="ENOG5031PNN">
    <property type="taxonomic scope" value="Bacteria"/>
</dbReference>
<keyword evidence="1" id="KW-0175">Coiled coil</keyword>
<dbReference type="STRING" id="258533.BN977_03347"/>
<feature type="compositionally biased region" description="Low complexity" evidence="2">
    <location>
        <begin position="60"/>
        <end position="70"/>
    </location>
</feature>
<evidence type="ECO:0000256" key="1">
    <source>
        <dbReference type="SAM" id="Coils"/>
    </source>
</evidence>
<dbReference type="AlphaFoldDB" id="W9ASP2"/>
<sequence>MAKQRDARIARDEAEIARLHARVRELEASNDALGKAIGLLHEMNVPEPDATPTITDLDDSSTWRTDSSSS</sequence>
<proteinExistence type="predicted"/>